<name>V8N8B7_OPHHA</name>
<feature type="compositionally biased region" description="Basic and acidic residues" evidence="1">
    <location>
        <begin position="77"/>
        <end position="95"/>
    </location>
</feature>
<protein>
    <submittedName>
        <fullName evidence="2">Uncharacterized protein</fullName>
    </submittedName>
</protein>
<evidence type="ECO:0000313" key="2">
    <source>
        <dbReference type="EMBL" id="ETE57903.1"/>
    </source>
</evidence>
<dbReference type="AlphaFoldDB" id="V8N8B7"/>
<reference evidence="2 3" key="1">
    <citation type="journal article" date="2013" name="Proc. Natl. Acad. Sci. U.S.A.">
        <title>The king cobra genome reveals dynamic gene evolution and adaptation in the snake venom system.</title>
        <authorList>
            <person name="Vonk F.J."/>
            <person name="Casewell N.R."/>
            <person name="Henkel C.V."/>
            <person name="Heimberg A.M."/>
            <person name="Jansen H.J."/>
            <person name="McCleary R.J."/>
            <person name="Kerkkamp H.M."/>
            <person name="Vos R.A."/>
            <person name="Guerreiro I."/>
            <person name="Calvete J.J."/>
            <person name="Wuster W."/>
            <person name="Woods A.E."/>
            <person name="Logan J.M."/>
            <person name="Harrison R.A."/>
            <person name="Castoe T.A."/>
            <person name="de Koning A.P."/>
            <person name="Pollock D.D."/>
            <person name="Yandell M."/>
            <person name="Calderon D."/>
            <person name="Renjifo C."/>
            <person name="Currier R.B."/>
            <person name="Salgado D."/>
            <person name="Pla D."/>
            <person name="Sanz L."/>
            <person name="Hyder A.S."/>
            <person name="Ribeiro J.M."/>
            <person name="Arntzen J.W."/>
            <person name="van den Thillart G.E."/>
            <person name="Boetzer M."/>
            <person name="Pirovano W."/>
            <person name="Dirks R.P."/>
            <person name="Spaink H.P."/>
            <person name="Duboule D."/>
            <person name="McGlinn E."/>
            <person name="Kini R.M."/>
            <person name="Richardson M.K."/>
        </authorList>
    </citation>
    <scope>NUCLEOTIDE SEQUENCE</scope>
    <source>
        <tissue evidence="2">Blood</tissue>
    </source>
</reference>
<sequence length="149" mass="16646">MKEGERERRKENYKLHFCEHAPCPPFLGPPTPSCRLCLSATKVPEVACQHDFYQPPAPPAAKSGGGGGVGVRISSRATREIRGERGSGAVRERQRQSLGPRLLAKPHPRSEDKRQGAEMNRCGRQRFIFRPAGLASLQIKLFCRDCWHS</sequence>
<gene>
    <name evidence="2" type="ORF">L345_16379</name>
</gene>
<dbReference type="Proteomes" id="UP000018936">
    <property type="component" value="Unassembled WGS sequence"/>
</dbReference>
<feature type="region of interest" description="Disordered" evidence="1">
    <location>
        <begin position="56"/>
        <end position="118"/>
    </location>
</feature>
<comment type="caution">
    <text evidence="2">The sequence shown here is derived from an EMBL/GenBank/DDBJ whole genome shotgun (WGS) entry which is preliminary data.</text>
</comment>
<accession>V8N8B7</accession>
<dbReference type="EMBL" id="AZIM01007572">
    <property type="protein sequence ID" value="ETE57903.1"/>
    <property type="molecule type" value="Genomic_DNA"/>
</dbReference>
<organism evidence="2 3">
    <name type="scientific">Ophiophagus hannah</name>
    <name type="common">King cobra</name>
    <name type="synonym">Naja hannah</name>
    <dbReference type="NCBI Taxonomy" id="8665"/>
    <lineage>
        <taxon>Eukaryota</taxon>
        <taxon>Metazoa</taxon>
        <taxon>Chordata</taxon>
        <taxon>Craniata</taxon>
        <taxon>Vertebrata</taxon>
        <taxon>Euteleostomi</taxon>
        <taxon>Lepidosauria</taxon>
        <taxon>Squamata</taxon>
        <taxon>Bifurcata</taxon>
        <taxon>Unidentata</taxon>
        <taxon>Episquamata</taxon>
        <taxon>Toxicofera</taxon>
        <taxon>Serpentes</taxon>
        <taxon>Colubroidea</taxon>
        <taxon>Elapidae</taxon>
        <taxon>Elapinae</taxon>
        <taxon>Ophiophagus</taxon>
    </lineage>
</organism>
<evidence type="ECO:0000256" key="1">
    <source>
        <dbReference type="SAM" id="MobiDB-lite"/>
    </source>
</evidence>
<feature type="non-terminal residue" evidence="2">
    <location>
        <position position="1"/>
    </location>
</feature>
<evidence type="ECO:0000313" key="3">
    <source>
        <dbReference type="Proteomes" id="UP000018936"/>
    </source>
</evidence>
<keyword evidence="3" id="KW-1185">Reference proteome</keyword>
<proteinExistence type="predicted"/>